<protein>
    <submittedName>
        <fullName evidence="2">Uncharacterized protein</fullName>
    </submittedName>
</protein>
<feature type="region of interest" description="Disordered" evidence="1">
    <location>
        <begin position="1"/>
        <end position="170"/>
    </location>
</feature>
<organism evidence="2">
    <name type="scientific">Amphimedon queenslandica</name>
    <name type="common">Sponge</name>
    <dbReference type="NCBI Taxonomy" id="400682"/>
    <lineage>
        <taxon>Eukaryota</taxon>
        <taxon>Metazoa</taxon>
        <taxon>Porifera</taxon>
        <taxon>Demospongiae</taxon>
        <taxon>Heteroscleromorpha</taxon>
        <taxon>Haplosclerida</taxon>
        <taxon>Niphatidae</taxon>
        <taxon>Amphimedon</taxon>
    </lineage>
</organism>
<feature type="compositionally biased region" description="Polar residues" evidence="1">
    <location>
        <begin position="1"/>
        <end position="13"/>
    </location>
</feature>
<dbReference type="OrthoDB" id="10261556at2759"/>
<evidence type="ECO:0000313" key="2">
    <source>
        <dbReference type="EnsemblMetazoa" id="Aqu2.1.02647_001"/>
    </source>
</evidence>
<name>A0A1X7SKS3_AMPQE</name>
<dbReference type="EnsemblMetazoa" id="Aqu2.1.02647_001">
    <property type="protein sequence ID" value="Aqu2.1.02647_001"/>
    <property type="gene ID" value="Aqu2.1.02647"/>
</dbReference>
<dbReference type="AlphaFoldDB" id="A0A1X7SKS3"/>
<evidence type="ECO:0000256" key="1">
    <source>
        <dbReference type="SAM" id="MobiDB-lite"/>
    </source>
</evidence>
<sequence length="170" mass="18350">MAFNNEVRNNLQEQMARYMEGLKQSEKPPTSQQRPRNTKAPLSIKHINPNTSASTSMKAKPVAAITPLSSTALTSPPPKSSTVLSRQATVPPLNFNTTSSSTGAHNAVQNTAPPLQSSTPKPLARSFSYLSPPPYSPPPPPSFHQTTPPSPHPHIQVSSSLSELQLKRLK</sequence>
<reference evidence="2" key="1">
    <citation type="submission" date="2017-05" db="UniProtKB">
        <authorList>
            <consortium name="EnsemblMetazoa"/>
        </authorList>
    </citation>
    <scope>IDENTIFICATION</scope>
</reference>
<feature type="compositionally biased region" description="Pro residues" evidence="1">
    <location>
        <begin position="131"/>
        <end position="152"/>
    </location>
</feature>
<accession>A0A1X7SKS3</accession>
<dbReference type="InParanoid" id="A0A1X7SKS3"/>
<feature type="compositionally biased region" description="Polar residues" evidence="1">
    <location>
        <begin position="48"/>
        <end position="57"/>
    </location>
</feature>
<feature type="compositionally biased region" description="Polar residues" evidence="1">
    <location>
        <begin position="83"/>
        <end position="120"/>
    </location>
</feature>
<proteinExistence type="predicted"/>